<proteinExistence type="predicted"/>
<sequence length="691" mass="75692">MAKEEAAMMAGTSGGVGSASGGKGRASFKGASECLLEIVRRCAQHDSSRFFSDPVTEEVAPNYFTIIKKPMDFFTIRKKIDERKYETWRQFVDDLELICSNAMTYNQKRSRVHKAAGHLQRCLRKVLRENELEGRRSILLWHPEATNTNQTVVTDVTLEGAYNPEVCEEAWRDEQAQQARAAERNNLAIKKAEERCMSAFIRSTCAAQALNSPLTEDMIKDAEGAPKQKQQVAQVERSDLVECWSSFSDTEDEVAEGKKRGSAPRGGVQRPAIVQVESLPATSRAREASATMQVEAASPSKGGEGSAASDAAFRKVWREDKSRKEIMWRCRWLERRIKMLEADERTYKKKLGAMGKGIQATGEEARNPVVGAPGTSGEGSERGSQGSSKFSAIAGSQRKTKRRRVGKRNGEFSLAKAFPGWFGVFSHLGPSEALKDSTVVALPTPMEEDKKGDSDVTENVLVELMEEALLMHKQVHALHAQISYARQNINKQGKIIHARSTMPPIIDPQIFKTRIGARLLAFEHEQSVNQNAPNGEGLCLSPGAGGYLSPGFDVDNLVSPGGTSKVPSPLKVEFINTPGVRDISGTDAEASAKDEKAACAKQGGKGAKDAKESDEESEDTSDELYERLHRPLETAERARFVAPLAPNAPGQQVGVSSRMNRNESGPLKQIPSAAEHESKGRKNRSTKAMMS</sequence>
<feature type="domain" description="Bromo" evidence="4">
    <location>
        <begin position="43"/>
        <end position="113"/>
    </location>
</feature>
<feature type="region of interest" description="Disordered" evidence="3">
    <location>
        <begin position="580"/>
        <end position="691"/>
    </location>
</feature>
<keyword evidence="6" id="KW-1185">Reference proteome</keyword>
<dbReference type="CDD" id="cd04369">
    <property type="entry name" value="Bromodomain"/>
    <property type="match status" value="1"/>
</dbReference>
<dbReference type="OrthoDB" id="21449at2759"/>
<evidence type="ECO:0000313" key="6">
    <source>
        <dbReference type="Proteomes" id="UP000316726"/>
    </source>
</evidence>
<evidence type="ECO:0000256" key="3">
    <source>
        <dbReference type="SAM" id="MobiDB-lite"/>
    </source>
</evidence>
<evidence type="ECO:0000313" key="5">
    <source>
        <dbReference type="EMBL" id="QDZ18842.1"/>
    </source>
</evidence>
<reference evidence="5 6" key="1">
    <citation type="submission" date="2018-07" db="EMBL/GenBank/DDBJ databases">
        <title>The complete nuclear genome of the prasinophyte Chloropicon primus (CCMP1205).</title>
        <authorList>
            <person name="Pombert J.-F."/>
            <person name="Otis C."/>
            <person name="Turmel M."/>
            <person name="Lemieux C."/>
        </authorList>
    </citation>
    <scope>NUCLEOTIDE SEQUENCE [LARGE SCALE GENOMIC DNA]</scope>
    <source>
        <strain evidence="5 6">CCMP1205</strain>
    </source>
</reference>
<feature type="region of interest" description="Disordered" evidence="3">
    <location>
        <begin position="360"/>
        <end position="407"/>
    </location>
</feature>
<dbReference type="PROSITE" id="PS00633">
    <property type="entry name" value="BROMODOMAIN_1"/>
    <property type="match status" value="1"/>
</dbReference>
<evidence type="ECO:0000259" key="4">
    <source>
        <dbReference type="PROSITE" id="PS50014"/>
    </source>
</evidence>
<dbReference type="EMBL" id="CP031035">
    <property type="protein sequence ID" value="QDZ18842.1"/>
    <property type="molecule type" value="Genomic_DNA"/>
</dbReference>
<dbReference type="PRINTS" id="PR00503">
    <property type="entry name" value="BROMODOMAIN"/>
</dbReference>
<evidence type="ECO:0000256" key="1">
    <source>
        <dbReference type="ARBA" id="ARBA00023117"/>
    </source>
</evidence>
<feature type="compositionally biased region" description="Basic and acidic residues" evidence="3">
    <location>
        <begin position="624"/>
        <end position="639"/>
    </location>
</feature>
<dbReference type="PROSITE" id="PS50014">
    <property type="entry name" value="BROMODOMAIN_2"/>
    <property type="match status" value="1"/>
</dbReference>
<evidence type="ECO:0000256" key="2">
    <source>
        <dbReference type="PROSITE-ProRule" id="PRU00035"/>
    </source>
</evidence>
<gene>
    <name evidence="5" type="ORF">A3770_02p13600</name>
</gene>
<dbReference type="InterPro" id="IPR001487">
    <property type="entry name" value="Bromodomain"/>
</dbReference>
<feature type="compositionally biased region" description="Acidic residues" evidence="3">
    <location>
        <begin position="612"/>
        <end position="623"/>
    </location>
</feature>
<dbReference type="Proteomes" id="UP000316726">
    <property type="component" value="Chromosome 2"/>
</dbReference>
<protein>
    <submittedName>
        <fullName evidence="5">Bromodomain-containing protein</fullName>
    </submittedName>
</protein>
<dbReference type="SMART" id="SM00297">
    <property type="entry name" value="BROMO"/>
    <property type="match status" value="1"/>
</dbReference>
<organism evidence="5 6">
    <name type="scientific">Chloropicon primus</name>
    <dbReference type="NCBI Taxonomy" id="1764295"/>
    <lineage>
        <taxon>Eukaryota</taxon>
        <taxon>Viridiplantae</taxon>
        <taxon>Chlorophyta</taxon>
        <taxon>Chloropicophyceae</taxon>
        <taxon>Chloropicales</taxon>
        <taxon>Chloropicaceae</taxon>
        <taxon>Chloropicon</taxon>
    </lineage>
</organism>
<dbReference type="SUPFAM" id="SSF47370">
    <property type="entry name" value="Bromodomain"/>
    <property type="match status" value="1"/>
</dbReference>
<name>A0A5B8MHJ9_9CHLO</name>
<feature type="compositionally biased region" description="Polar residues" evidence="3">
    <location>
        <begin position="649"/>
        <end position="663"/>
    </location>
</feature>
<feature type="region of interest" description="Disordered" evidence="3">
    <location>
        <begin position="1"/>
        <end position="23"/>
    </location>
</feature>
<dbReference type="AlphaFoldDB" id="A0A5B8MHJ9"/>
<dbReference type="Gene3D" id="1.20.920.10">
    <property type="entry name" value="Bromodomain-like"/>
    <property type="match status" value="1"/>
</dbReference>
<feature type="region of interest" description="Disordered" evidence="3">
    <location>
        <begin position="252"/>
        <end position="311"/>
    </location>
</feature>
<feature type="compositionally biased region" description="Basic residues" evidence="3">
    <location>
        <begin position="398"/>
        <end position="407"/>
    </location>
</feature>
<dbReference type="PANTHER" id="PTHR22881:SF27">
    <property type="entry name" value="BROMODOMAIN CONTAINING 7_9"/>
    <property type="match status" value="1"/>
</dbReference>
<dbReference type="STRING" id="1764295.A0A5B8MHJ9"/>
<dbReference type="InterPro" id="IPR018359">
    <property type="entry name" value="Bromodomain_CS"/>
</dbReference>
<keyword evidence="1 2" id="KW-0103">Bromodomain</keyword>
<dbReference type="InterPro" id="IPR036427">
    <property type="entry name" value="Bromodomain-like_sf"/>
</dbReference>
<dbReference type="PANTHER" id="PTHR22881">
    <property type="entry name" value="BROMODOMAIN CONTAINING PROTEIN"/>
    <property type="match status" value="1"/>
</dbReference>
<accession>A0A5B8MHJ9</accession>
<dbReference type="InterPro" id="IPR051831">
    <property type="entry name" value="Bromodomain_contain_prot"/>
</dbReference>
<feature type="compositionally biased region" description="Gly residues" evidence="3">
    <location>
        <begin position="12"/>
        <end position="23"/>
    </location>
</feature>
<dbReference type="Pfam" id="PF00439">
    <property type="entry name" value="Bromodomain"/>
    <property type="match status" value="1"/>
</dbReference>